<proteinExistence type="predicted"/>
<feature type="coiled-coil region" evidence="1">
    <location>
        <begin position="7"/>
        <end position="55"/>
    </location>
</feature>
<dbReference type="EMBL" id="FUEG01000034">
    <property type="protein sequence ID" value="SJL16335.1"/>
    <property type="molecule type" value="Genomic_DNA"/>
</dbReference>
<protein>
    <submittedName>
        <fullName evidence="2">Uncharacterized protein</fullName>
    </submittedName>
</protein>
<dbReference type="Gene3D" id="1.20.5.170">
    <property type="match status" value="1"/>
</dbReference>
<keyword evidence="3" id="KW-1185">Reference proteome</keyword>
<accession>A0A284S5P8</accession>
<reference evidence="3" key="1">
    <citation type="journal article" date="2017" name="Nat. Ecol. Evol.">
        <title>Genome expansion and lineage-specific genetic innovations in the forest pathogenic fungi Armillaria.</title>
        <authorList>
            <person name="Sipos G."/>
            <person name="Prasanna A.N."/>
            <person name="Walter M.C."/>
            <person name="O'Connor E."/>
            <person name="Balint B."/>
            <person name="Krizsan K."/>
            <person name="Kiss B."/>
            <person name="Hess J."/>
            <person name="Varga T."/>
            <person name="Slot J."/>
            <person name="Riley R."/>
            <person name="Boka B."/>
            <person name="Rigling D."/>
            <person name="Barry K."/>
            <person name="Lee J."/>
            <person name="Mihaltcheva S."/>
            <person name="LaButti K."/>
            <person name="Lipzen A."/>
            <person name="Waldron R."/>
            <person name="Moloney N.M."/>
            <person name="Sperisen C."/>
            <person name="Kredics L."/>
            <person name="Vagvoelgyi C."/>
            <person name="Patrignani A."/>
            <person name="Fitzpatrick D."/>
            <person name="Nagy I."/>
            <person name="Doyle S."/>
            <person name="Anderson J.B."/>
            <person name="Grigoriev I.V."/>
            <person name="Gueldener U."/>
            <person name="Muensterkoetter M."/>
            <person name="Nagy L.G."/>
        </authorList>
    </citation>
    <scope>NUCLEOTIDE SEQUENCE [LARGE SCALE GENOMIC DNA]</scope>
    <source>
        <strain evidence="3">C18/9</strain>
    </source>
</reference>
<evidence type="ECO:0000313" key="3">
    <source>
        <dbReference type="Proteomes" id="UP000219338"/>
    </source>
</evidence>
<keyword evidence="1" id="KW-0175">Coiled coil</keyword>
<dbReference type="SUPFAM" id="SSF90257">
    <property type="entry name" value="Myosin rod fragments"/>
    <property type="match status" value="1"/>
</dbReference>
<dbReference type="AlphaFoldDB" id="A0A284S5P8"/>
<name>A0A284S5P8_ARMOS</name>
<dbReference type="Proteomes" id="UP000219338">
    <property type="component" value="Unassembled WGS sequence"/>
</dbReference>
<evidence type="ECO:0000313" key="2">
    <source>
        <dbReference type="EMBL" id="SJL16335.1"/>
    </source>
</evidence>
<gene>
    <name evidence="2" type="ORF">ARMOST_19856</name>
</gene>
<evidence type="ECO:0000256" key="1">
    <source>
        <dbReference type="SAM" id="Coils"/>
    </source>
</evidence>
<organism evidence="2 3">
    <name type="scientific">Armillaria ostoyae</name>
    <name type="common">Armillaria root rot fungus</name>
    <dbReference type="NCBI Taxonomy" id="47428"/>
    <lineage>
        <taxon>Eukaryota</taxon>
        <taxon>Fungi</taxon>
        <taxon>Dikarya</taxon>
        <taxon>Basidiomycota</taxon>
        <taxon>Agaricomycotina</taxon>
        <taxon>Agaricomycetes</taxon>
        <taxon>Agaricomycetidae</taxon>
        <taxon>Agaricales</taxon>
        <taxon>Marasmiineae</taxon>
        <taxon>Physalacriaceae</taxon>
        <taxon>Armillaria</taxon>
    </lineage>
</organism>
<sequence length="159" mass="17741">MEALKEIIGLRSRVEALEEETTKLKEENAKLKGENANLKSRVEALETEVVKLNAFCLSLRGQLGDVADEAADMEIWIAGTEFATPLIALRAVRFSSSTSWPSPSFRTMLLEVNILELGKIWPHETLGAITRCSQSDMPSDLLLAELWVRKSKDRVKGEI</sequence>